<dbReference type="Gene3D" id="3.30.160.20">
    <property type="match status" value="1"/>
</dbReference>
<reference evidence="6 7" key="1">
    <citation type="journal article" date="2016" name="Nat. Commun.">
        <title>Thousands of microbial genomes shed light on interconnected biogeochemical processes in an aquifer system.</title>
        <authorList>
            <person name="Anantharaman K."/>
            <person name="Brown C.T."/>
            <person name="Hug L.A."/>
            <person name="Sharon I."/>
            <person name="Castelle C.J."/>
            <person name="Probst A.J."/>
            <person name="Thomas B.C."/>
            <person name="Singh A."/>
            <person name="Wilkins M.J."/>
            <person name="Karaoz U."/>
            <person name="Brodie E.L."/>
            <person name="Williams K.H."/>
            <person name="Hubbard S.S."/>
            <person name="Banfield J.F."/>
        </authorList>
    </citation>
    <scope>NUCLEOTIDE SEQUENCE [LARGE SCALE GENOMIC DNA]</scope>
</reference>
<dbReference type="SMART" id="SM00937">
    <property type="entry name" value="PCRF"/>
    <property type="match status" value="1"/>
</dbReference>
<sequence>MDYQEYQKTAANESSGGTKQSVIIEIRAGTGGDEAGLFVRDLYRMYSKYAQSQGWGQRVLDSNQSDIGGYKEMVFELTGTGAFDHMQYESGVHRVQRIPKTEKQGRVHTSTITIAILEKPQKMDININPGDLRIDTYRSSGAGGQYVNKTESAIRITHKPSGIVVTSQTERSQLQNKENAMSILAARLLQAQQENDLSKLTAARREQIGWAKRSEKTRTYNYPQNRITDHRIEKSWHNLEDIIEGNMEPIFKAFKKWQEEQEKKVSSE</sequence>
<dbReference type="PANTHER" id="PTHR43804:SF7">
    <property type="entry name" value="LD18447P"/>
    <property type="match status" value="1"/>
</dbReference>
<evidence type="ECO:0000256" key="4">
    <source>
        <dbReference type="ARBA" id="ARBA00022917"/>
    </source>
</evidence>
<keyword evidence="4" id="KW-0648">Protein biosynthesis</keyword>
<dbReference type="FunFam" id="3.30.160.20:FF:000004">
    <property type="entry name" value="Peptide chain release factor 1"/>
    <property type="match status" value="1"/>
</dbReference>
<proteinExistence type="inferred from homology"/>
<accession>A0A1G2I1L3</accession>
<evidence type="ECO:0000256" key="3">
    <source>
        <dbReference type="ARBA" id="ARBA00022481"/>
    </source>
</evidence>
<dbReference type="InterPro" id="IPR005139">
    <property type="entry name" value="PCRF"/>
</dbReference>
<dbReference type="Gene3D" id="3.30.70.1660">
    <property type="match status" value="1"/>
</dbReference>
<dbReference type="Proteomes" id="UP000178820">
    <property type="component" value="Unassembled WGS sequence"/>
</dbReference>
<dbReference type="InterPro" id="IPR000352">
    <property type="entry name" value="Pep_chain_release_fac_I"/>
</dbReference>
<gene>
    <name evidence="6" type="ORF">A3D44_04075</name>
</gene>
<dbReference type="PROSITE" id="PS00745">
    <property type="entry name" value="RF_PROK_I"/>
    <property type="match status" value="1"/>
</dbReference>
<dbReference type="GO" id="GO:0003747">
    <property type="term" value="F:translation release factor activity"/>
    <property type="evidence" value="ECO:0007669"/>
    <property type="project" value="InterPro"/>
</dbReference>
<dbReference type="STRING" id="1802207.A3D44_04075"/>
<dbReference type="Pfam" id="PF00472">
    <property type="entry name" value="RF-1"/>
    <property type="match status" value="1"/>
</dbReference>
<dbReference type="InterPro" id="IPR050057">
    <property type="entry name" value="Prokaryotic/Mito_RF"/>
</dbReference>
<keyword evidence="3" id="KW-0488">Methylation</keyword>
<evidence type="ECO:0000313" key="7">
    <source>
        <dbReference type="Proteomes" id="UP000178820"/>
    </source>
</evidence>
<evidence type="ECO:0000313" key="6">
    <source>
        <dbReference type="EMBL" id="OGZ68663.1"/>
    </source>
</evidence>
<dbReference type="GO" id="GO:0005737">
    <property type="term" value="C:cytoplasm"/>
    <property type="evidence" value="ECO:0007669"/>
    <property type="project" value="UniProtKB-ARBA"/>
</dbReference>
<feature type="domain" description="Prokaryotic-type class I peptide chain release factors" evidence="5">
    <location>
        <begin position="138"/>
        <end position="154"/>
    </location>
</feature>
<comment type="similarity">
    <text evidence="2">Belongs to the prokaryotic/mitochondrial release factor family.</text>
</comment>
<dbReference type="PANTHER" id="PTHR43804">
    <property type="entry name" value="LD18447P"/>
    <property type="match status" value="1"/>
</dbReference>
<comment type="caution">
    <text evidence="6">The sequence shown here is derived from an EMBL/GenBank/DDBJ whole genome shotgun (WGS) entry which is preliminary data.</text>
</comment>
<evidence type="ECO:0000256" key="2">
    <source>
        <dbReference type="ARBA" id="ARBA00010835"/>
    </source>
</evidence>
<dbReference type="SUPFAM" id="SSF75620">
    <property type="entry name" value="Release factor"/>
    <property type="match status" value="1"/>
</dbReference>
<organism evidence="6 7">
    <name type="scientific">Candidatus Staskawiczbacteria bacterium RIFCSPHIGHO2_02_FULL_42_22</name>
    <dbReference type="NCBI Taxonomy" id="1802207"/>
    <lineage>
        <taxon>Bacteria</taxon>
        <taxon>Candidatus Staskawicziibacteriota</taxon>
    </lineage>
</organism>
<dbReference type="AlphaFoldDB" id="A0A1G2I1L3"/>
<dbReference type="EMBL" id="MHOT01000019">
    <property type="protein sequence ID" value="OGZ68663.1"/>
    <property type="molecule type" value="Genomic_DNA"/>
</dbReference>
<protein>
    <submittedName>
        <fullName evidence="6">Peptide chain release factor 1</fullName>
    </submittedName>
</protein>
<dbReference type="FunFam" id="3.30.70.1660:FF:000002">
    <property type="entry name" value="Peptide chain release factor 1"/>
    <property type="match status" value="1"/>
</dbReference>
<comment type="function">
    <text evidence="1">Peptide chain release factor 1 directs the termination of translation in response to the peptide chain termination codons UAG and UAA.</text>
</comment>
<evidence type="ECO:0000259" key="5">
    <source>
        <dbReference type="PROSITE" id="PS00745"/>
    </source>
</evidence>
<evidence type="ECO:0000256" key="1">
    <source>
        <dbReference type="ARBA" id="ARBA00002986"/>
    </source>
</evidence>
<name>A0A1G2I1L3_9BACT</name>
<dbReference type="InterPro" id="IPR045853">
    <property type="entry name" value="Pep_chain_release_fac_I_sf"/>
</dbReference>
<dbReference type="Pfam" id="PF03462">
    <property type="entry name" value="PCRF"/>
    <property type="match status" value="1"/>
</dbReference>